<dbReference type="NCBIfam" id="NF009977">
    <property type="entry name" value="PRK13442.1"/>
    <property type="match status" value="1"/>
</dbReference>
<evidence type="ECO:0000256" key="3">
    <source>
        <dbReference type="ARBA" id="ARBA00022448"/>
    </source>
</evidence>
<organism evidence="12 13">
    <name type="scientific">Oerskovia turbata</name>
    <dbReference type="NCBI Taxonomy" id="1713"/>
    <lineage>
        <taxon>Bacteria</taxon>
        <taxon>Bacillati</taxon>
        <taxon>Actinomycetota</taxon>
        <taxon>Actinomycetes</taxon>
        <taxon>Micrococcales</taxon>
        <taxon>Cellulomonadaceae</taxon>
        <taxon>Oerskovia</taxon>
    </lineage>
</organism>
<dbReference type="STRING" id="1713.GCA_000718325_00389"/>
<dbReference type="SUPFAM" id="SSF51344">
    <property type="entry name" value="Epsilon subunit of F1F0-ATP synthase N-terminal domain"/>
    <property type="match status" value="1"/>
</dbReference>
<name>A0A4Q1KXB6_9CELL</name>
<comment type="subunit">
    <text evidence="8 9">F-type ATPases have 2 components, CF(1) - the catalytic core - and CF(0) - the membrane proton channel. CF(1) has five subunits: alpha(3), beta(3), gamma(1), delta(1), epsilon(1). CF(0) has three main subunits: a, b and c.</text>
</comment>
<keyword evidence="4 8" id="KW-0406">Ion transport</keyword>
<keyword evidence="14" id="KW-1185">Reference proteome</keyword>
<dbReference type="GO" id="GO:0045259">
    <property type="term" value="C:proton-transporting ATP synthase complex"/>
    <property type="evidence" value="ECO:0007669"/>
    <property type="project" value="UniProtKB-KW"/>
</dbReference>
<evidence type="ECO:0000256" key="7">
    <source>
        <dbReference type="ARBA" id="ARBA00023310"/>
    </source>
</evidence>
<dbReference type="Gene3D" id="2.60.15.10">
    <property type="entry name" value="F0F1 ATP synthase delta/epsilon subunit, N-terminal"/>
    <property type="match status" value="1"/>
</dbReference>
<evidence type="ECO:0000313" key="11">
    <source>
        <dbReference type="EMBL" id="RXR26653.1"/>
    </source>
</evidence>
<dbReference type="GO" id="GO:0005524">
    <property type="term" value="F:ATP binding"/>
    <property type="evidence" value="ECO:0007669"/>
    <property type="project" value="UniProtKB-UniRule"/>
</dbReference>
<dbReference type="EMBL" id="SDJQ01000011">
    <property type="protein sequence ID" value="RXR34350.1"/>
    <property type="molecule type" value="Genomic_DNA"/>
</dbReference>
<dbReference type="NCBIfam" id="TIGR01216">
    <property type="entry name" value="ATP_synt_epsi"/>
    <property type="match status" value="1"/>
</dbReference>
<comment type="subcellular location">
    <subcellularLocation>
        <location evidence="1 8">Cell membrane</location>
        <topology evidence="1 8">Peripheral membrane protein</topology>
    </subcellularLocation>
</comment>
<evidence type="ECO:0000256" key="4">
    <source>
        <dbReference type="ARBA" id="ARBA00023065"/>
    </source>
</evidence>
<gene>
    <name evidence="8" type="primary">atpC</name>
    <name evidence="11" type="ORF">EQW73_03850</name>
    <name evidence="12" type="ORF">EQW78_09075</name>
</gene>
<evidence type="ECO:0000259" key="10">
    <source>
        <dbReference type="Pfam" id="PF02823"/>
    </source>
</evidence>
<evidence type="ECO:0000313" key="13">
    <source>
        <dbReference type="Proteomes" id="UP000289805"/>
    </source>
</evidence>
<proteinExistence type="inferred from homology"/>
<evidence type="ECO:0000256" key="1">
    <source>
        <dbReference type="ARBA" id="ARBA00004202"/>
    </source>
</evidence>
<comment type="function">
    <text evidence="8">Produces ATP from ADP in the presence of a proton gradient across the membrane.</text>
</comment>
<accession>A0A4Q1KXB6</accession>
<evidence type="ECO:0000256" key="9">
    <source>
        <dbReference type="RuleBase" id="RU003656"/>
    </source>
</evidence>
<keyword evidence="5 8" id="KW-0472">Membrane</keyword>
<keyword evidence="8" id="KW-1003">Cell membrane</keyword>
<comment type="caution">
    <text evidence="12">The sequence shown here is derived from an EMBL/GenBank/DDBJ whole genome shotgun (WGS) entry which is preliminary data.</text>
</comment>
<keyword evidence="7 8" id="KW-0066">ATP synthesis</keyword>
<evidence type="ECO:0000313" key="14">
    <source>
        <dbReference type="Proteomes" id="UP000290517"/>
    </source>
</evidence>
<evidence type="ECO:0000313" key="12">
    <source>
        <dbReference type="EMBL" id="RXR34350.1"/>
    </source>
</evidence>
<dbReference type="GO" id="GO:0046933">
    <property type="term" value="F:proton-transporting ATP synthase activity, rotational mechanism"/>
    <property type="evidence" value="ECO:0007669"/>
    <property type="project" value="UniProtKB-UniRule"/>
</dbReference>
<dbReference type="RefSeq" id="WP_030149953.1">
    <property type="nucleotide sequence ID" value="NZ_JOFV01000002.1"/>
</dbReference>
<dbReference type="Proteomes" id="UP000289805">
    <property type="component" value="Unassembled WGS sequence"/>
</dbReference>
<feature type="domain" description="ATP synthase F1 complex delta/epsilon subunit N-terminal" evidence="10">
    <location>
        <begin position="4"/>
        <end position="83"/>
    </location>
</feature>
<dbReference type="AlphaFoldDB" id="A0A4Q1KXB6"/>
<evidence type="ECO:0000256" key="5">
    <source>
        <dbReference type="ARBA" id="ARBA00023136"/>
    </source>
</evidence>
<dbReference type="Pfam" id="PF02823">
    <property type="entry name" value="ATP-synt_DE_N"/>
    <property type="match status" value="1"/>
</dbReference>
<evidence type="ECO:0000256" key="2">
    <source>
        <dbReference type="ARBA" id="ARBA00005712"/>
    </source>
</evidence>
<dbReference type="Proteomes" id="UP000290517">
    <property type="component" value="Unassembled WGS sequence"/>
</dbReference>
<sequence>MAQLNVDLVAADRKIWSGDARAVSAPAADGEIGILVNHSPLLSVLGEGTVRITGSNGEKVAVKVTGGFLSVDSNQVMLVVDDAEVLDGAGVSGH</sequence>
<dbReference type="InterPro" id="IPR036771">
    <property type="entry name" value="ATPsynth_dsu/esu_N"/>
</dbReference>
<dbReference type="EMBL" id="SDJR01000003">
    <property type="protein sequence ID" value="RXR26653.1"/>
    <property type="molecule type" value="Genomic_DNA"/>
</dbReference>
<evidence type="ECO:0000256" key="8">
    <source>
        <dbReference type="HAMAP-Rule" id="MF_00530"/>
    </source>
</evidence>
<dbReference type="InterPro" id="IPR001469">
    <property type="entry name" value="ATP_synth_F1_dsu/esu"/>
</dbReference>
<dbReference type="CDD" id="cd12152">
    <property type="entry name" value="F1-ATPase_delta"/>
    <property type="match status" value="1"/>
</dbReference>
<dbReference type="GO" id="GO:0005886">
    <property type="term" value="C:plasma membrane"/>
    <property type="evidence" value="ECO:0007669"/>
    <property type="project" value="UniProtKB-SubCell"/>
</dbReference>
<dbReference type="PANTHER" id="PTHR13822:SF10">
    <property type="entry name" value="ATP SYNTHASE EPSILON CHAIN, CHLOROPLASTIC"/>
    <property type="match status" value="1"/>
</dbReference>
<comment type="similarity">
    <text evidence="2 8 9">Belongs to the ATPase epsilon chain family.</text>
</comment>
<protein>
    <recommendedName>
        <fullName evidence="8">ATP synthase epsilon chain</fullName>
    </recommendedName>
    <alternativeName>
        <fullName evidence="8">ATP synthase F1 sector epsilon subunit</fullName>
    </alternativeName>
    <alternativeName>
        <fullName evidence="8">F-ATPase epsilon subunit</fullName>
    </alternativeName>
</protein>
<dbReference type="PANTHER" id="PTHR13822">
    <property type="entry name" value="ATP SYNTHASE DELTA/EPSILON CHAIN"/>
    <property type="match status" value="1"/>
</dbReference>
<dbReference type="InterPro" id="IPR020546">
    <property type="entry name" value="ATP_synth_F1_dsu/esu_N"/>
</dbReference>
<reference evidence="13 14" key="1">
    <citation type="submission" date="2019-01" db="EMBL/GenBank/DDBJ databases">
        <title>Oerskovia turbata Genome sequencing and assembly.</title>
        <authorList>
            <person name="Dou T."/>
        </authorList>
    </citation>
    <scope>NUCLEOTIDE SEQUENCE [LARGE SCALE GENOMIC DNA]</scope>
    <source>
        <strain evidence="12 13">JCM12123</strain>
        <strain evidence="11 14">JCM3160</strain>
    </source>
</reference>
<evidence type="ECO:0000256" key="6">
    <source>
        <dbReference type="ARBA" id="ARBA00023196"/>
    </source>
</evidence>
<keyword evidence="3 8" id="KW-0813">Transport</keyword>
<keyword evidence="8" id="KW-0375">Hydrogen ion transport</keyword>
<keyword evidence="6 8" id="KW-0139">CF(1)</keyword>
<dbReference type="HAMAP" id="MF_00530">
    <property type="entry name" value="ATP_synth_epsil_bac"/>
    <property type="match status" value="1"/>
</dbReference>
<dbReference type="OrthoDB" id="9791445at2"/>